<dbReference type="SUPFAM" id="SSF103473">
    <property type="entry name" value="MFS general substrate transporter"/>
    <property type="match status" value="1"/>
</dbReference>
<evidence type="ECO:0000256" key="7">
    <source>
        <dbReference type="ARBA" id="ARBA00023136"/>
    </source>
</evidence>
<evidence type="ECO:0000313" key="10">
    <source>
        <dbReference type="Proteomes" id="UP000504633"/>
    </source>
</evidence>
<evidence type="ECO:0000256" key="6">
    <source>
        <dbReference type="ARBA" id="ARBA00022989"/>
    </source>
</evidence>
<dbReference type="Proteomes" id="UP000504633">
    <property type="component" value="Unplaced"/>
</dbReference>
<evidence type="ECO:0000256" key="8">
    <source>
        <dbReference type="SAM" id="Phobius"/>
    </source>
</evidence>
<feature type="transmembrane region" description="Helical" evidence="8">
    <location>
        <begin position="336"/>
        <end position="357"/>
    </location>
</feature>
<dbReference type="PANTHER" id="PTHR48021:SF33">
    <property type="entry name" value="AT22075P-RELATED"/>
    <property type="match status" value="1"/>
</dbReference>
<proteinExistence type="predicted"/>
<dbReference type="FunFam" id="1.20.1250.20:FF:000218">
    <property type="entry name" value="facilitated trehalose transporter Tret1"/>
    <property type="match status" value="1"/>
</dbReference>
<name>A0A6J2SNF3_DROHY</name>
<dbReference type="PROSITE" id="PS00217">
    <property type="entry name" value="SUGAR_TRANSPORT_2"/>
    <property type="match status" value="1"/>
</dbReference>
<dbReference type="Gene3D" id="1.20.1250.20">
    <property type="entry name" value="MFS general substrate transporter like domains"/>
    <property type="match status" value="1"/>
</dbReference>
<feature type="transmembrane region" description="Helical" evidence="8">
    <location>
        <begin position="100"/>
        <end position="119"/>
    </location>
</feature>
<feature type="transmembrane region" description="Helical" evidence="8">
    <location>
        <begin position="271"/>
        <end position="293"/>
    </location>
</feature>
<evidence type="ECO:0000256" key="4">
    <source>
        <dbReference type="ARBA" id="ARBA00022597"/>
    </source>
</evidence>
<dbReference type="RefSeq" id="XP_030079234.1">
    <property type="nucleotide sequence ID" value="XM_030223374.1"/>
</dbReference>
<evidence type="ECO:0000256" key="3">
    <source>
        <dbReference type="ARBA" id="ARBA00022475"/>
    </source>
</evidence>
<feature type="domain" description="Major facilitator superfamily (MFS) profile" evidence="9">
    <location>
        <begin position="29"/>
        <end position="460"/>
    </location>
</feature>
<feature type="transmembrane region" description="Helical" evidence="8">
    <location>
        <begin position="431"/>
        <end position="456"/>
    </location>
</feature>
<protein>
    <submittedName>
        <fullName evidence="11 12">Facilitated trehalose transporter Tret1-like</fullName>
    </submittedName>
</protein>
<evidence type="ECO:0000313" key="11">
    <source>
        <dbReference type="RefSeq" id="XP_030079233.1"/>
    </source>
</evidence>
<keyword evidence="4" id="KW-0762">Sugar transport</keyword>
<feature type="transmembrane region" description="Helical" evidence="8">
    <location>
        <begin position="405"/>
        <end position="425"/>
    </location>
</feature>
<feature type="transmembrane region" description="Helical" evidence="8">
    <location>
        <begin position="70"/>
        <end position="88"/>
    </location>
</feature>
<keyword evidence="3" id="KW-1003">Cell membrane</keyword>
<feature type="transmembrane region" description="Helical" evidence="8">
    <location>
        <begin position="305"/>
        <end position="324"/>
    </location>
</feature>
<feature type="transmembrane region" description="Helical" evidence="8">
    <location>
        <begin position="158"/>
        <end position="176"/>
    </location>
</feature>
<evidence type="ECO:0000259" key="9">
    <source>
        <dbReference type="PROSITE" id="PS50850"/>
    </source>
</evidence>
<sequence>MRSNTMAAGTVAELSDSLLNGRNRYQFLATFLVNISPFVYGIGIGWMSPVMRALQTPDSPLSFEVFVEEVSWIGSLIGIGSLAGNILAGFLQDRIGRKPILLALAVPNMCFWLLSYFAQSVEYLYIARFFAGITGGAGYVVLPMFVSEISDAKVRGRLGSILLLSVNIGILVGYILSTNVDYYLAPFFVLPLPICYFISNLFLPETPFHLINKGKFGAAEKSFRYYKNIREDDKSSMLEFEDIKLKLTKERTLNVKGLHYKDFVAPPALKAYAIATVLIFATEFTGTFCFASYMSDVFALSHTTLDIGMCTIIIGVIQIVGTYTTTLICDRFGRKILLLISSLGCGICLAAFGSFTYFAERYDLSSVGWMPLLLLSLDVFVCNIGLVGVLFVVLVEVMPAKIRSVAVSAFVIVLSITVFVSLKIFPLCMQYWGISITMWSSSLVAFVAFVFFLFFLEETKGKSMLDP</sequence>
<dbReference type="InterPro" id="IPR044775">
    <property type="entry name" value="MFS_ERD6/Tret1-like"/>
</dbReference>
<evidence type="ECO:0000256" key="5">
    <source>
        <dbReference type="ARBA" id="ARBA00022692"/>
    </source>
</evidence>
<keyword evidence="7 8" id="KW-0472">Membrane</keyword>
<feature type="transmembrane region" description="Helical" evidence="8">
    <location>
        <begin position="125"/>
        <end position="146"/>
    </location>
</feature>
<comment type="subcellular location">
    <subcellularLocation>
        <location evidence="1">Cell membrane</location>
        <topology evidence="1">Multi-pass membrane protein</topology>
    </subcellularLocation>
</comment>
<feature type="transmembrane region" description="Helical" evidence="8">
    <location>
        <begin position="27"/>
        <end position="50"/>
    </location>
</feature>
<keyword evidence="10" id="KW-1185">Reference proteome</keyword>
<dbReference type="Pfam" id="PF00083">
    <property type="entry name" value="Sugar_tr"/>
    <property type="match status" value="1"/>
</dbReference>
<keyword evidence="2" id="KW-0813">Transport</keyword>
<evidence type="ECO:0000313" key="12">
    <source>
        <dbReference type="RefSeq" id="XP_030079234.1"/>
    </source>
</evidence>
<keyword evidence="6 8" id="KW-1133">Transmembrane helix</keyword>
<gene>
    <name evidence="11" type="primary">LOC111599391</name>
    <name evidence="12" type="synonym">LOC115482947</name>
</gene>
<accession>A0A6J2SNF3</accession>
<dbReference type="CDD" id="cd17358">
    <property type="entry name" value="MFS_GLUT6_8_Class3_like"/>
    <property type="match status" value="1"/>
</dbReference>
<dbReference type="GO" id="GO:0005886">
    <property type="term" value="C:plasma membrane"/>
    <property type="evidence" value="ECO:0007669"/>
    <property type="project" value="UniProtKB-SubCell"/>
</dbReference>
<dbReference type="GO" id="GO:0051119">
    <property type="term" value="F:sugar transmembrane transporter activity"/>
    <property type="evidence" value="ECO:0007669"/>
    <property type="project" value="InterPro"/>
</dbReference>
<dbReference type="RefSeq" id="XP_030079233.1">
    <property type="nucleotide sequence ID" value="XM_030223373.1"/>
</dbReference>
<keyword evidence="5 8" id="KW-0812">Transmembrane</keyword>
<dbReference type="InterPro" id="IPR005828">
    <property type="entry name" value="MFS_sugar_transport-like"/>
</dbReference>
<reference evidence="11 12" key="1">
    <citation type="submission" date="2025-04" db="UniProtKB">
        <authorList>
            <consortium name="RefSeq"/>
        </authorList>
    </citation>
    <scope>IDENTIFICATION</scope>
    <source>
        <strain evidence="11 12">15085-1641.00</strain>
        <tissue evidence="11 12">Whole body</tissue>
    </source>
</reference>
<organism evidence="10 11">
    <name type="scientific">Drosophila hydei</name>
    <name type="common">Fruit fly</name>
    <dbReference type="NCBI Taxonomy" id="7224"/>
    <lineage>
        <taxon>Eukaryota</taxon>
        <taxon>Metazoa</taxon>
        <taxon>Ecdysozoa</taxon>
        <taxon>Arthropoda</taxon>
        <taxon>Hexapoda</taxon>
        <taxon>Insecta</taxon>
        <taxon>Pterygota</taxon>
        <taxon>Neoptera</taxon>
        <taxon>Endopterygota</taxon>
        <taxon>Diptera</taxon>
        <taxon>Brachycera</taxon>
        <taxon>Muscomorpha</taxon>
        <taxon>Ephydroidea</taxon>
        <taxon>Drosophilidae</taxon>
        <taxon>Drosophila</taxon>
    </lineage>
</organism>
<dbReference type="InterPro" id="IPR005829">
    <property type="entry name" value="Sugar_transporter_CS"/>
</dbReference>
<dbReference type="InterPro" id="IPR050549">
    <property type="entry name" value="MFS_Trehalose_Transporter"/>
</dbReference>
<dbReference type="GeneID" id="111599391"/>
<dbReference type="InterPro" id="IPR036259">
    <property type="entry name" value="MFS_trans_sf"/>
</dbReference>
<feature type="transmembrane region" description="Helical" evidence="8">
    <location>
        <begin position="182"/>
        <end position="203"/>
    </location>
</feature>
<dbReference type="AlphaFoldDB" id="A0A6J2SNF3"/>
<dbReference type="PROSITE" id="PS50850">
    <property type="entry name" value="MFS"/>
    <property type="match status" value="1"/>
</dbReference>
<dbReference type="InterPro" id="IPR020846">
    <property type="entry name" value="MFS_dom"/>
</dbReference>
<dbReference type="KEGG" id="dhe:111599391"/>
<feature type="transmembrane region" description="Helical" evidence="8">
    <location>
        <begin position="369"/>
        <end position="393"/>
    </location>
</feature>
<dbReference type="PANTHER" id="PTHR48021">
    <property type="match status" value="1"/>
</dbReference>
<dbReference type="KEGG" id="dhe:115482947"/>
<dbReference type="OrthoDB" id="8120565at2759"/>
<dbReference type="OMA" id="WGAKTGM"/>
<evidence type="ECO:0000256" key="1">
    <source>
        <dbReference type="ARBA" id="ARBA00004651"/>
    </source>
</evidence>
<evidence type="ECO:0000256" key="2">
    <source>
        <dbReference type="ARBA" id="ARBA00022448"/>
    </source>
</evidence>